<evidence type="ECO:0000256" key="1">
    <source>
        <dbReference type="ARBA" id="ARBA00004496"/>
    </source>
</evidence>
<dbReference type="Proteomes" id="UP001250214">
    <property type="component" value="Unassembled WGS sequence"/>
</dbReference>
<keyword evidence="6" id="KW-0804">Transcription</keyword>
<dbReference type="CDD" id="cd00383">
    <property type="entry name" value="trans_reg_C"/>
    <property type="match status" value="1"/>
</dbReference>
<keyword evidence="12" id="KW-1185">Reference proteome</keyword>
<gene>
    <name evidence="11" type="ORF">RIF23_06180</name>
</gene>
<dbReference type="InterPro" id="IPR036388">
    <property type="entry name" value="WH-like_DNA-bd_sf"/>
</dbReference>
<dbReference type="Gene3D" id="6.10.250.690">
    <property type="match status" value="1"/>
</dbReference>
<comment type="caution">
    <text evidence="11">The sequence shown here is derived from an EMBL/GenBank/DDBJ whole genome shotgun (WGS) entry which is preliminary data.</text>
</comment>
<keyword evidence="2 7" id="KW-0597">Phosphoprotein</keyword>
<dbReference type="PANTHER" id="PTHR48111">
    <property type="entry name" value="REGULATOR OF RPOS"/>
    <property type="match status" value="1"/>
</dbReference>
<organism evidence="11 12">
    <name type="scientific">Lipingzhangella rawalii</name>
    <dbReference type="NCBI Taxonomy" id="2055835"/>
    <lineage>
        <taxon>Bacteria</taxon>
        <taxon>Bacillati</taxon>
        <taxon>Actinomycetota</taxon>
        <taxon>Actinomycetes</taxon>
        <taxon>Streptosporangiales</taxon>
        <taxon>Nocardiopsidaceae</taxon>
        <taxon>Lipingzhangella</taxon>
    </lineage>
</organism>
<evidence type="ECO:0000313" key="12">
    <source>
        <dbReference type="Proteomes" id="UP001250214"/>
    </source>
</evidence>
<keyword evidence="5 8" id="KW-0238">DNA-binding</keyword>
<feature type="domain" description="OmpR/PhoB-type" evidence="10">
    <location>
        <begin position="150"/>
        <end position="248"/>
    </location>
</feature>
<dbReference type="Pfam" id="PF00072">
    <property type="entry name" value="Response_reg"/>
    <property type="match status" value="1"/>
</dbReference>
<evidence type="ECO:0000256" key="4">
    <source>
        <dbReference type="ARBA" id="ARBA00023015"/>
    </source>
</evidence>
<dbReference type="PROSITE" id="PS50110">
    <property type="entry name" value="RESPONSE_REGULATORY"/>
    <property type="match status" value="1"/>
</dbReference>
<evidence type="ECO:0000256" key="7">
    <source>
        <dbReference type="PROSITE-ProRule" id="PRU00169"/>
    </source>
</evidence>
<evidence type="ECO:0000259" key="9">
    <source>
        <dbReference type="PROSITE" id="PS50110"/>
    </source>
</evidence>
<comment type="subcellular location">
    <subcellularLocation>
        <location evidence="1">Cytoplasm</location>
    </subcellularLocation>
</comment>
<evidence type="ECO:0000256" key="5">
    <source>
        <dbReference type="ARBA" id="ARBA00023125"/>
    </source>
</evidence>
<evidence type="ECO:0000256" key="8">
    <source>
        <dbReference type="PROSITE-ProRule" id="PRU01091"/>
    </source>
</evidence>
<sequence length="249" mass="27776">MCADHLPRSRILVADDDRAIRESLDRALRLDGYEVLLATDGVQTLARMHAEPVDLLVLDVAMPRVDGLGVCEVLRAEGNQVPILMLTARVTTPDRVAGLDAGADDYVPKPFELDEFLARVRALLRRAGPVGAPQPHPGTAAAAHAESWTERQLQVADLRLDAGARRAWRGHRELELSKTEFDLLELLLRNAGIVLDRSTIYDRIWGYDFGPESKNLAVYISYLRRKLERDGEPQLIHTVRGVGYTIRAE</sequence>
<name>A0ABU2H4W2_9ACTN</name>
<feature type="DNA-binding region" description="OmpR/PhoB-type" evidence="8">
    <location>
        <begin position="150"/>
        <end position="248"/>
    </location>
</feature>
<dbReference type="SUPFAM" id="SSF46894">
    <property type="entry name" value="C-terminal effector domain of the bipartite response regulators"/>
    <property type="match status" value="1"/>
</dbReference>
<evidence type="ECO:0000256" key="2">
    <source>
        <dbReference type="ARBA" id="ARBA00022553"/>
    </source>
</evidence>
<dbReference type="SMART" id="SM00448">
    <property type="entry name" value="REC"/>
    <property type="match status" value="1"/>
</dbReference>
<dbReference type="EMBL" id="JAVLVT010000002">
    <property type="protein sequence ID" value="MDS1269880.1"/>
    <property type="molecule type" value="Genomic_DNA"/>
</dbReference>
<feature type="modified residue" description="4-aspartylphosphate" evidence="7">
    <location>
        <position position="59"/>
    </location>
</feature>
<accession>A0ABU2H4W2</accession>
<evidence type="ECO:0000259" key="10">
    <source>
        <dbReference type="PROSITE" id="PS51755"/>
    </source>
</evidence>
<dbReference type="PROSITE" id="PS51755">
    <property type="entry name" value="OMPR_PHOB"/>
    <property type="match status" value="1"/>
</dbReference>
<dbReference type="PANTHER" id="PTHR48111:SF22">
    <property type="entry name" value="REGULATOR OF RPOS"/>
    <property type="match status" value="1"/>
</dbReference>
<dbReference type="Gene3D" id="1.10.10.10">
    <property type="entry name" value="Winged helix-like DNA-binding domain superfamily/Winged helix DNA-binding domain"/>
    <property type="match status" value="1"/>
</dbReference>
<evidence type="ECO:0000256" key="6">
    <source>
        <dbReference type="ARBA" id="ARBA00023163"/>
    </source>
</evidence>
<dbReference type="SUPFAM" id="SSF52172">
    <property type="entry name" value="CheY-like"/>
    <property type="match status" value="1"/>
</dbReference>
<protein>
    <submittedName>
        <fullName evidence="11">Response regulator transcription factor</fullName>
    </submittedName>
</protein>
<evidence type="ECO:0000313" key="11">
    <source>
        <dbReference type="EMBL" id="MDS1269880.1"/>
    </source>
</evidence>
<keyword evidence="3" id="KW-0902">Two-component regulatory system</keyword>
<dbReference type="InterPro" id="IPR016032">
    <property type="entry name" value="Sig_transdc_resp-reg_C-effctor"/>
</dbReference>
<dbReference type="InterPro" id="IPR011006">
    <property type="entry name" value="CheY-like_superfamily"/>
</dbReference>
<proteinExistence type="predicted"/>
<dbReference type="InterPro" id="IPR039420">
    <property type="entry name" value="WalR-like"/>
</dbReference>
<dbReference type="SMART" id="SM00862">
    <property type="entry name" value="Trans_reg_C"/>
    <property type="match status" value="1"/>
</dbReference>
<dbReference type="Pfam" id="PF00486">
    <property type="entry name" value="Trans_reg_C"/>
    <property type="match status" value="1"/>
</dbReference>
<keyword evidence="4" id="KW-0805">Transcription regulation</keyword>
<dbReference type="RefSeq" id="WP_310911415.1">
    <property type="nucleotide sequence ID" value="NZ_JAVLVT010000002.1"/>
</dbReference>
<dbReference type="Gene3D" id="3.40.50.2300">
    <property type="match status" value="1"/>
</dbReference>
<feature type="domain" description="Response regulatory" evidence="9">
    <location>
        <begin position="10"/>
        <end position="124"/>
    </location>
</feature>
<reference evidence="12" key="1">
    <citation type="submission" date="2023-07" db="EMBL/GenBank/DDBJ databases">
        <title>Novel species in the genus Lipingzhangella isolated from Sambhar Salt Lake.</title>
        <authorList>
            <person name="Jiya N."/>
            <person name="Kajale S."/>
            <person name="Sharma A."/>
        </authorList>
    </citation>
    <scope>NUCLEOTIDE SEQUENCE [LARGE SCALE GENOMIC DNA]</scope>
    <source>
        <strain evidence="12">LS1_29</strain>
    </source>
</reference>
<evidence type="ECO:0000256" key="3">
    <source>
        <dbReference type="ARBA" id="ARBA00023012"/>
    </source>
</evidence>
<dbReference type="InterPro" id="IPR001867">
    <property type="entry name" value="OmpR/PhoB-type_DNA-bd"/>
</dbReference>
<dbReference type="InterPro" id="IPR001789">
    <property type="entry name" value="Sig_transdc_resp-reg_receiver"/>
</dbReference>
<dbReference type="CDD" id="cd17627">
    <property type="entry name" value="REC_OmpR_PrrA-like"/>
    <property type="match status" value="1"/>
</dbReference>